<feature type="transmembrane region" description="Helical" evidence="6">
    <location>
        <begin position="593"/>
        <end position="615"/>
    </location>
</feature>
<evidence type="ECO:0000256" key="1">
    <source>
        <dbReference type="ARBA" id="ARBA00004141"/>
    </source>
</evidence>
<accession>A0ABQ8GHM0</accession>
<dbReference type="EMBL" id="JAGTJR010000008">
    <property type="protein sequence ID" value="KAH7055957.1"/>
    <property type="molecule type" value="Genomic_DNA"/>
</dbReference>
<feature type="transmembrane region" description="Helical" evidence="6">
    <location>
        <begin position="502"/>
        <end position="522"/>
    </location>
</feature>
<feature type="transmembrane region" description="Helical" evidence="6">
    <location>
        <begin position="429"/>
        <end position="448"/>
    </location>
</feature>
<dbReference type="SUPFAM" id="SSF103473">
    <property type="entry name" value="MFS general substrate transporter"/>
    <property type="match status" value="1"/>
</dbReference>
<keyword evidence="3 6" id="KW-1133">Transmembrane helix</keyword>
<protein>
    <submittedName>
        <fullName evidence="7">MFS multidrug transporter-like protein</fullName>
    </submittedName>
</protein>
<dbReference type="PANTHER" id="PTHR23502">
    <property type="entry name" value="MAJOR FACILITATOR SUPERFAMILY"/>
    <property type="match status" value="1"/>
</dbReference>
<evidence type="ECO:0000256" key="4">
    <source>
        <dbReference type="ARBA" id="ARBA00023136"/>
    </source>
</evidence>
<feature type="transmembrane region" description="Helical" evidence="6">
    <location>
        <begin position="163"/>
        <end position="185"/>
    </location>
</feature>
<dbReference type="Proteomes" id="UP000774617">
    <property type="component" value="Unassembled WGS sequence"/>
</dbReference>
<keyword evidence="4 6" id="KW-0472">Membrane</keyword>
<feature type="transmembrane region" description="Helical" evidence="6">
    <location>
        <begin position="121"/>
        <end position="143"/>
    </location>
</feature>
<feature type="transmembrane region" description="Helical" evidence="6">
    <location>
        <begin position="561"/>
        <end position="581"/>
    </location>
</feature>
<evidence type="ECO:0000256" key="5">
    <source>
        <dbReference type="SAM" id="MobiDB-lite"/>
    </source>
</evidence>
<evidence type="ECO:0000313" key="7">
    <source>
        <dbReference type="EMBL" id="KAH7055957.1"/>
    </source>
</evidence>
<feature type="transmembrane region" description="Helical" evidence="6">
    <location>
        <begin position="192"/>
        <end position="210"/>
    </location>
</feature>
<feature type="transmembrane region" description="Helical" evidence="6">
    <location>
        <begin position="257"/>
        <end position="278"/>
    </location>
</feature>
<keyword evidence="2 6" id="KW-0812">Transmembrane</keyword>
<feature type="transmembrane region" description="Helical" evidence="6">
    <location>
        <begin position="528"/>
        <end position="549"/>
    </location>
</feature>
<gene>
    <name evidence="7" type="ORF">B0J12DRAFT_437938</name>
</gene>
<reference evidence="7 8" key="1">
    <citation type="journal article" date="2021" name="Nat. Commun.">
        <title>Genetic determinants of endophytism in the Arabidopsis root mycobiome.</title>
        <authorList>
            <person name="Mesny F."/>
            <person name="Miyauchi S."/>
            <person name="Thiergart T."/>
            <person name="Pickel B."/>
            <person name="Atanasova L."/>
            <person name="Karlsson M."/>
            <person name="Huettel B."/>
            <person name="Barry K.W."/>
            <person name="Haridas S."/>
            <person name="Chen C."/>
            <person name="Bauer D."/>
            <person name="Andreopoulos W."/>
            <person name="Pangilinan J."/>
            <person name="LaButti K."/>
            <person name="Riley R."/>
            <person name="Lipzen A."/>
            <person name="Clum A."/>
            <person name="Drula E."/>
            <person name="Henrissat B."/>
            <person name="Kohler A."/>
            <person name="Grigoriev I.V."/>
            <person name="Martin F.M."/>
            <person name="Hacquard S."/>
        </authorList>
    </citation>
    <scope>NUCLEOTIDE SEQUENCE [LARGE SCALE GENOMIC DNA]</scope>
    <source>
        <strain evidence="7 8">MPI-SDFR-AT-0080</strain>
    </source>
</reference>
<feature type="transmembrane region" description="Helical" evidence="6">
    <location>
        <begin position="306"/>
        <end position="326"/>
    </location>
</feature>
<comment type="subcellular location">
    <subcellularLocation>
        <location evidence="1">Membrane</location>
        <topology evidence="1">Multi-pass membrane protein</topology>
    </subcellularLocation>
</comment>
<feature type="region of interest" description="Disordered" evidence="5">
    <location>
        <begin position="31"/>
        <end position="80"/>
    </location>
</feature>
<feature type="transmembrane region" description="Helical" evidence="6">
    <location>
        <begin position="391"/>
        <end position="409"/>
    </location>
</feature>
<dbReference type="Gene3D" id="1.20.1250.20">
    <property type="entry name" value="MFS general substrate transporter like domains"/>
    <property type="match status" value="1"/>
</dbReference>
<dbReference type="PANTHER" id="PTHR23502:SF52">
    <property type="entry name" value="MULTIDRUG TRANSPORTER, PUTATIVE (AFU_ORTHOLOGUE AFUA_2G17730)-RELATED"/>
    <property type="match status" value="1"/>
</dbReference>
<evidence type="ECO:0000256" key="3">
    <source>
        <dbReference type="ARBA" id="ARBA00022989"/>
    </source>
</evidence>
<sequence length="646" mass="68851">MRCLALKRTLMPSEEPLLAIIDKMTDAEPMGLAQSRGEKKDKMTDRQEQGRIDGTQLQPPHPYHPGENLPREHSSQHAANDEHAFPLSPAMSHYDKIIITWDGPNDPENPFNWPSSKKWRVTLLACLMTFISSISGTALAPTAPQLSSTFNLAPDATSTIPPTYYPIFTWTLAAGVIPLILLPVMETYGIRLPYLLCLLTLILTTLPQALSPPSAYGLLLAIRVLTGGAAGVLQNVTGGIIGDVWAGPLARSRPVALYIYGLVAGLMIGPVIGGAITWGTTPAPSTPSSTVSTSTLPDASGLSWRWVPWTQLIAYTLSLPLIYALLPETRGSAILALRAARLRATTGDAAAVRTAADNDHAEKQYQQHSPAAESLRHAIGRPLRMLLTEPLVACSALWSAFCFGNALLFTQSIPRVYGDAYGWEAWRSGLVQGALVVGITLGLVLSPLQDRWYANSNNTATRSSPAPITAAAGHDPEKNNATPAEGRGDGEEAATPVPEARLALSIPLSFLGLAGGLFVYAWTARPHVHWLAPTSGLVLVGVGIFAVVAAASNYVEDAYSLYAASALAGVAFGENMTGALLPLAERALYTNLGAAWASSLLGFVALGLSFAPVVLRWKGEVIRARSPFIREAMYETTQGSSDPTLA</sequence>
<organism evidence="7 8">
    <name type="scientific">Macrophomina phaseolina</name>
    <dbReference type="NCBI Taxonomy" id="35725"/>
    <lineage>
        <taxon>Eukaryota</taxon>
        <taxon>Fungi</taxon>
        <taxon>Dikarya</taxon>
        <taxon>Ascomycota</taxon>
        <taxon>Pezizomycotina</taxon>
        <taxon>Dothideomycetes</taxon>
        <taxon>Dothideomycetes incertae sedis</taxon>
        <taxon>Botryosphaeriales</taxon>
        <taxon>Botryosphaeriaceae</taxon>
        <taxon>Macrophomina</taxon>
    </lineage>
</organism>
<keyword evidence="8" id="KW-1185">Reference proteome</keyword>
<evidence type="ECO:0000256" key="6">
    <source>
        <dbReference type="SAM" id="Phobius"/>
    </source>
</evidence>
<feature type="compositionally biased region" description="Basic and acidic residues" evidence="5">
    <location>
        <begin position="69"/>
        <end position="80"/>
    </location>
</feature>
<feature type="transmembrane region" description="Helical" evidence="6">
    <location>
        <begin position="216"/>
        <end position="236"/>
    </location>
</feature>
<dbReference type="InterPro" id="IPR036259">
    <property type="entry name" value="MFS_trans_sf"/>
</dbReference>
<feature type="compositionally biased region" description="Basic and acidic residues" evidence="5">
    <location>
        <begin position="36"/>
        <end position="51"/>
    </location>
</feature>
<evidence type="ECO:0000256" key="2">
    <source>
        <dbReference type="ARBA" id="ARBA00022692"/>
    </source>
</evidence>
<name>A0ABQ8GHM0_9PEZI</name>
<proteinExistence type="predicted"/>
<feature type="region of interest" description="Disordered" evidence="5">
    <location>
        <begin position="459"/>
        <end position="493"/>
    </location>
</feature>
<evidence type="ECO:0000313" key="8">
    <source>
        <dbReference type="Proteomes" id="UP000774617"/>
    </source>
</evidence>
<comment type="caution">
    <text evidence="7">The sequence shown here is derived from an EMBL/GenBank/DDBJ whole genome shotgun (WGS) entry which is preliminary data.</text>
</comment>